<dbReference type="GO" id="GO:0061630">
    <property type="term" value="F:ubiquitin protein ligase activity"/>
    <property type="evidence" value="ECO:0007669"/>
    <property type="project" value="UniProtKB-EC"/>
</dbReference>
<keyword evidence="4" id="KW-0479">Metal-binding</keyword>
<comment type="catalytic activity">
    <reaction evidence="1">
        <text>[E2 ubiquitin-conjugating enzyme]-S-ubiquitinyl-L-cysteine + [acceptor protein]-L-lysine = [E2 ubiquitin-conjugating enzyme]-L-cysteine + [acceptor protein]-N(6)-ubiquitinyl-L-lysine.</text>
        <dbReference type="EC" id="2.3.2.31"/>
    </reaction>
</comment>
<dbReference type="PROSITE" id="PS51873">
    <property type="entry name" value="TRIAD"/>
    <property type="match status" value="1"/>
</dbReference>
<dbReference type="PROSITE" id="PS00518">
    <property type="entry name" value="ZF_RING_1"/>
    <property type="match status" value="1"/>
</dbReference>
<evidence type="ECO:0000313" key="11">
    <source>
        <dbReference type="EMBL" id="KOS20501.1"/>
    </source>
</evidence>
<dbReference type="GO" id="GO:0016567">
    <property type="term" value="P:protein ubiquitination"/>
    <property type="evidence" value="ECO:0007669"/>
    <property type="project" value="InterPro"/>
</dbReference>
<dbReference type="EC" id="2.3.2.31" evidence="2"/>
<feature type="region of interest" description="Disordered" evidence="9">
    <location>
        <begin position="80"/>
        <end position="111"/>
    </location>
</feature>
<dbReference type="InterPro" id="IPR031127">
    <property type="entry name" value="E3_UB_ligase_RBR"/>
</dbReference>
<keyword evidence="12" id="KW-1185">Reference proteome</keyword>
<keyword evidence="6" id="KW-0863">Zinc-finger</keyword>
<dbReference type="AlphaFoldDB" id="A0A0M8N5T9"/>
<dbReference type="Pfam" id="PF01485">
    <property type="entry name" value="IBR"/>
    <property type="match status" value="2"/>
</dbReference>
<evidence type="ECO:0000256" key="6">
    <source>
        <dbReference type="ARBA" id="ARBA00022771"/>
    </source>
</evidence>
<evidence type="ECO:0000256" key="7">
    <source>
        <dbReference type="ARBA" id="ARBA00022786"/>
    </source>
</evidence>
<dbReference type="Gene3D" id="3.30.40.10">
    <property type="entry name" value="Zinc/RING finger domain, C3HC4 (zinc finger)"/>
    <property type="match status" value="1"/>
</dbReference>
<dbReference type="InterPro" id="IPR044066">
    <property type="entry name" value="TRIAD_supradom"/>
</dbReference>
<reference evidence="11 12" key="1">
    <citation type="submission" date="2015-07" db="EMBL/GenBank/DDBJ databases">
        <title>The genome of the fungus Escovopsis weberi, a specialized disease agent of ant agriculture.</title>
        <authorList>
            <person name="de Man T.J."/>
            <person name="Stajich J.E."/>
            <person name="Kubicek C.P."/>
            <person name="Chenthamara K."/>
            <person name="Atanasova L."/>
            <person name="Druzhinina I.S."/>
            <person name="Birnbaum S."/>
            <person name="Barribeau S.M."/>
            <person name="Teiling C."/>
            <person name="Suen G."/>
            <person name="Currie C."/>
            <person name="Gerardo N.M."/>
        </authorList>
    </citation>
    <scope>NUCLEOTIDE SEQUENCE [LARGE SCALE GENOMIC DNA]</scope>
</reference>
<keyword evidence="8" id="KW-0862">Zinc</keyword>
<accession>A0A0M8N5T9</accession>
<dbReference type="SUPFAM" id="SSF57850">
    <property type="entry name" value="RING/U-box"/>
    <property type="match status" value="2"/>
</dbReference>
<proteinExistence type="predicted"/>
<dbReference type="InterPro" id="IPR002867">
    <property type="entry name" value="IBR_dom"/>
</dbReference>
<sequence>MADIDQESLDLIIQLQLQDVEGLVKGKSKQYDAPNDIDLAMQLYQAELESLNSFFADRAMTMSIARAVLQDADAIAEQIRPEEPQRPAVNGKQPAADDPPPTPGFPGEGPDEEMLARLQAMYMDNSRSVAGDAAESSSWAALRKQPASAPAVSGGGGGQQRASPRRNCTACRDSFPASEMARCPCSHEYCGDCLRELFSAAMKDESLFPPRCCRQPIPLEANQTFLTAKIQDDFRAKSIEYGTPNRTYCHEPTCSAFISTRFIFGDRAYCDQCGAVTCTTCKGAAHDEDCSEDASTQEVLRLARENGWQRCQGCKSMVELNTGCNHMTCRCGSQFCYICGVQWKKCACPQWDEDFLVERAANVVNRDAAAVNYDAAQRERAERQAQRDLRDYHNCVVHRWGSRQGQFRCEYCRDRMPEYIYECNGCRALACRRCRFNRL</sequence>
<evidence type="ECO:0000256" key="2">
    <source>
        <dbReference type="ARBA" id="ARBA00012251"/>
    </source>
</evidence>
<dbReference type="InterPro" id="IPR017907">
    <property type="entry name" value="Znf_RING_CS"/>
</dbReference>
<dbReference type="PANTHER" id="PTHR11685">
    <property type="entry name" value="RBR FAMILY RING FINGER AND IBR DOMAIN-CONTAINING"/>
    <property type="match status" value="1"/>
</dbReference>
<dbReference type="Gene3D" id="1.20.120.1750">
    <property type="match status" value="1"/>
</dbReference>
<dbReference type="CDD" id="cd22584">
    <property type="entry name" value="Rcat_RBR_unk"/>
    <property type="match status" value="1"/>
</dbReference>
<dbReference type="STRING" id="150374.A0A0M8N5T9"/>
<dbReference type="InterPro" id="IPR013083">
    <property type="entry name" value="Znf_RING/FYVE/PHD"/>
</dbReference>
<evidence type="ECO:0000259" key="10">
    <source>
        <dbReference type="PROSITE" id="PS51873"/>
    </source>
</evidence>
<feature type="domain" description="RING-type" evidence="10">
    <location>
        <begin position="164"/>
        <end position="352"/>
    </location>
</feature>
<keyword evidence="3" id="KW-0808">Transferase</keyword>
<feature type="region of interest" description="Disordered" evidence="9">
    <location>
        <begin position="140"/>
        <end position="166"/>
    </location>
</feature>
<dbReference type="CDD" id="cd20335">
    <property type="entry name" value="BRcat_RBR"/>
    <property type="match status" value="1"/>
</dbReference>
<evidence type="ECO:0000256" key="4">
    <source>
        <dbReference type="ARBA" id="ARBA00022723"/>
    </source>
</evidence>
<evidence type="ECO:0000256" key="1">
    <source>
        <dbReference type="ARBA" id="ARBA00001798"/>
    </source>
</evidence>
<evidence type="ECO:0000256" key="5">
    <source>
        <dbReference type="ARBA" id="ARBA00022737"/>
    </source>
</evidence>
<dbReference type="OrthoDB" id="10009520at2759"/>
<dbReference type="GO" id="GO:0008270">
    <property type="term" value="F:zinc ion binding"/>
    <property type="evidence" value="ECO:0007669"/>
    <property type="project" value="UniProtKB-KW"/>
</dbReference>
<comment type="caution">
    <text evidence="11">The sequence shown here is derived from an EMBL/GenBank/DDBJ whole genome shotgun (WGS) entry which is preliminary data.</text>
</comment>
<evidence type="ECO:0000256" key="9">
    <source>
        <dbReference type="SAM" id="MobiDB-lite"/>
    </source>
</evidence>
<evidence type="ECO:0000256" key="3">
    <source>
        <dbReference type="ARBA" id="ARBA00022679"/>
    </source>
</evidence>
<evidence type="ECO:0000313" key="12">
    <source>
        <dbReference type="Proteomes" id="UP000053831"/>
    </source>
</evidence>
<evidence type="ECO:0000256" key="8">
    <source>
        <dbReference type="ARBA" id="ARBA00022833"/>
    </source>
</evidence>
<organism evidence="11 12">
    <name type="scientific">Escovopsis weberi</name>
    <dbReference type="NCBI Taxonomy" id="150374"/>
    <lineage>
        <taxon>Eukaryota</taxon>
        <taxon>Fungi</taxon>
        <taxon>Dikarya</taxon>
        <taxon>Ascomycota</taxon>
        <taxon>Pezizomycotina</taxon>
        <taxon>Sordariomycetes</taxon>
        <taxon>Hypocreomycetidae</taxon>
        <taxon>Hypocreales</taxon>
        <taxon>Hypocreaceae</taxon>
        <taxon>Escovopsis</taxon>
    </lineage>
</organism>
<dbReference type="Proteomes" id="UP000053831">
    <property type="component" value="Unassembled WGS sequence"/>
</dbReference>
<keyword evidence="7" id="KW-0833">Ubl conjugation pathway</keyword>
<dbReference type="EMBL" id="LGSR01000017">
    <property type="protein sequence ID" value="KOS20501.1"/>
    <property type="molecule type" value="Genomic_DNA"/>
</dbReference>
<keyword evidence="5" id="KW-0677">Repeat</keyword>
<protein>
    <recommendedName>
        <fullName evidence="2">RBR-type E3 ubiquitin transferase</fullName>
        <ecNumber evidence="2">2.3.2.31</ecNumber>
    </recommendedName>
</protein>
<name>A0A0M8N5T9_ESCWE</name>
<gene>
    <name evidence="11" type="ORF">ESCO_005344</name>
</gene>